<gene>
    <name evidence="1" type="ORF">CEXT_138811</name>
</gene>
<protein>
    <submittedName>
        <fullName evidence="1">Uncharacterized protein</fullName>
    </submittedName>
</protein>
<dbReference type="EMBL" id="BPLR01007420">
    <property type="protein sequence ID" value="GIY16850.1"/>
    <property type="molecule type" value="Genomic_DNA"/>
</dbReference>
<name>A0AAV4R9E3_CAEEX</name>
<organism evidence="1 2">
    <name type="scientific">Caerostris extrusa</name>
    <name type="common">Bark spider</name>
    <name type="synonym">Caerostris bankana</name>
    <dbReference type="NCBI Taxonomy" id="172846"/>
    <lineage>
        <taxon>Eukaryota</taxon>
        <taxon>Metazoa</taxon>
        <taxon>Ecdysozoa</taxon>
        <taxon>Arthropoda</taxon>
        <taxon>Chelicerata</taxon>
        <taxon>Arachnida</taxon>
        <taxon>Araneae</taxon>
        <taxon>Araneomorphae</taxon>
        <taxon>Entelegynae</taxon>
        <taxon>Araneoidea</taxon>
        <taxon>Araneidae</taxon>
        <taxon>Caerostris</taxon>
    </lineage>
</organism>
<evidence type="ECO:0000313" key="2">
    <source>
        <dbReference type="Proteomes" id="UP001054945"/>
    </source>
</evidence>
<dbReference type="Proteomes" id="UP001054945">
    <property type="component" value="Unassembled WGS sequence"/>
</dbReference>
<proteinExistence type="predicted"/>
<comment type="caution">
    <text evidence="1">The sequence shown here is derived from an EMBL/GenBank/DDBJ whole genome shotgun (WGS) entry which is preliminary data.</text>
</comment>
<dbReference type="AlphaFoldDB" id="A0AAV4R9E3"/>
<accession>A0AAV4R9E3</accession>
<reference evidence="1 2" key="1">
    <citation type="submission" date="2021-06" db="EMBL/GenBank/DDBJ databases">
        <title>Caerostris extrusa draft genome.</title>
        <authorList>
            <person name="Kono N."/>
            <person name="Arakawa K."/>
        </authorList>
    </citation>
    <scope>NUCLEOTIDE SEQUENCE [LARGE SCALE GENOMIC DNA]</scope>
</reference>
<evidence type="ECO:0000313" key="1">
    <source>
        <dbReference type="EMBL" id="GIY16850.1"/>
    </source>
</evidence>
<sequence length="112" mass="12527">MYTVYLDNACSVLLFIAEIRLIVSRAYSNGLMAKLESQFYCRLDILGTKEEGTRCHTVLCLFYVPHRSKFRETAGVGCLECHMSLSLSGVGVYQSPSGHREGYCASSEMNLE</sequence>
<keyword evidence="2" id="KW-1185">Reference proteome</keyword>